<sequence length="463" mass="52133">MWKMLFCCLLIFLFLPQQDASIFIEPEYQKPLMQVQTKAGIVQGTKVRSDARVGGSYYAYLGIPYGQPPVGPLRFRAPLEAKPWSGVLDARKQGSGCIEMLLFGDGVAENGGIEDCLYLNVFTKYNPKKVKRLLPVMVYFYGGAFISGNSEISIYGPDFLVERNVVLVTFNYRTGIFGFLSTQDMASPGNYGLKDQHLVLKWIQKNIENFGGDPNSVTLFGHSAGAVCVHFHMLSPQSKGLFHKAILESGSVLTTWGSQQEPLRKAITLAIASGINDAKDSSELIERLRQLDSEELRVLQVGVVFFNLGTGPTTGLSFAPTLEPPHKDAFITKETFHEMLQTGEFNKVPVMMGLTSDETVFFSYILKLGNPFFMSYDDDWGLYTPSSLRRSTPEKVLEIGTIVKNYYFGCDGSFASSDIEYALKYTYDEYFLRPIRKPLYRCLNTFLYISITFHMQDIWEIMD</sequence>
<organism evidence="8 9">
    <name type="scientific">Cryptolaemus montrouzieri</name>
    <dbReference type="NCBI Taxonomy" id="559131"/>
    <lineage>
        <taxon>Eukaryota</taxon>
        <taxon>Metazoa</taxon>
        <taxon>Ecdysozoa</taxon>
        <taxon>Arthropoda</taxon>
        <taxon>Hexapoda</taxon>
        <taxon>Insecta</taxon>
        <taxon>Pterygota</taxon>
        <taxon>Neoptera</taxon>
        <taxon>Endopterygota</taxon>
        <taxon>Coleoptera</taxon>
        <taxon>Polyphaga</taxon>
        <taxon>Cucujiformia</taxon>
        <taxon>Coccinelloidea</taxon>
        <taxon>Coccinellidae</taxon>
        <taxon>Scymninae</taxon>
        <taxon>Scymnini</taxon>
        <taxon>Cryptolaemus</taxon>
    </lineage>
</organism>
<dbReference type="Proteomes" id="UP001516400">
    <property type="component" value="Unassembled WGS sequence"/>
</dbReference>
<comment type="similarity">
    <text evidence="1 6">Belongs to the type-B carboxylesterase/lipase family.</text>
</comment>
<dbReference type="InterPro" id="IPR002018">
    <property type="entry name" value="CarbesteraseB"/>
</dbReference>
<dbReference type="EMBL" id="JABFTP020000062">
    <property type="protein sequence ID" value="KAL3274579.1"/>
    <property type="molecule type" value="Genomic_DNA"/>
</dbReference>
<feature type="chain" id="PRO_5044529598" description="Carboxylic ester hydrolase" evidence="6">
    <location>
        <begin position="21"/>
        <end position="463"/>
    </location>
</feature>
<dbReference type="PANTHER" id="PTHR43142:SF1">
    <property type="entry name" value="CARBOXYLIC ESTER HYDROLASE"/>
    <property type="match status" value="1"/>
</dbReference>
<feature type="domain" description="Carboxylesterase type B" evidence="7">
    <location>
        <begin position="34"/>
        <end position="379"/>
    </location>
</feature>
<dbReference type="Gene3D" id="3.40.50.1820">
    <property type="entry name" value="alpha/beta hydrolase"/>
    <property type="match status" value="1"/>
</dbReference>
<evidence type="ECO:0000256" key="1">
    <source>
        <dbReference type="ARBA" id="ARBA00005964"/>
    </source>
</evidence>
<dbReference type="GO" id="GO:0052689">
    <property type="term" value="F:carboxylic ester hydrolase activity"/>
    <property type="evidence" value="ECO:0007669"/>
    <property type="project" value="UniProtKB-KW"/>
</dbReference>
<evidence type="ECO:0000313" key="8">
    <source>
        <dbReference type="EMBL" id="KAL3274579.1"/>
    </source>
</evidence>
<protein>
    <recommendedName>
        <fullName evidence="6">Carboxylic ester hydrolase</fullName>
        <ecNumber evidence="6">3.1.1.-</ecNumber>
    </recommendedName>
</protein>
<evidence type="ECO:0000256" key="6">
    <source>
        <dbReference type="RuleBase" id="RU361235"/>
    </source>
</evidence>
<dbReference type="PROSITE" id="PS00122">
    <property type="entry name" value="CARBOXYLESTERASE_B_1"/>
    <property type="match status" value="1"/>
</dbReference>
<dbReference type="EC" id="3.1.1.-" evidence="6"/>
<comment type="caution">
    <text evidence="8">The sequence shown here is derived from an EMBL/GenBank/DDBJ whole genome shotgun (WGS) entry which is preliminary data.</text>
</comment>
<evidence type="ECO:0000313" key="9">
    <source>
        <dbReference type="Proteomes" id="UP001516400"/>
    </source>
</evidence>
<keyword evidence="2" id="KW-0719">Serine esterase</keyword>
<dbReference type="InterPro" id="IPR019826">
    <property type="entry name" value="Carboxylesterase_B_AS"/>
</dbReference>
<dbReference type="SUPFAM" id="SSF53474">
    <property type="entry name" value="alpha/beta-Hydrolases"/>
    <property type="match status" value="1"/>
</dbReference>
<evidence type="ECO:0000259" key="7">
    <source>
        <dbReference type="Pfam" id="PF00135"/>
    </source>
</evidence>
<evidence type="ECO:0000256" key="3">
    <source>
        <dbReference type="ARBA" id="ARBA00022801"/>
    </source>
</evidence>
<dbReference type="InterPro" id="IPR029058">
    <property type="entry name" value="AB_hydrolase_fold"/>
</dbReference>
<name>A0ABD2N8G5_9CUCU</name>
<accession>A0ABD2N8G5</accession>
<evidence type="ECO:0000256" key="2">
    <source>
        <dbReference type="ARBA" id="ARBA00022487"/>
    </source>
</evidence>
<proteinExistence type="inferred from homology"/>
<keyword evidence="3 6" id="KW-0378">Hydrolase</keyword>
<dbReference type="Pfam" id="PF00135">
    <property type="entry name" value="COesterase"/>
    <property type="match status" value="1"/>
</dbReference>
<feature type="signal peptide" evidence="6">
    <location>
        <begin position="1"/>
        <end position="20"/>
    </location>
</feature>
<keyword evidence="4" id="KW-1015">Disulfide bond</keyword>
<reference evidence="8 9" key="1">
    <citation type="journal article" date="2021" name="BMC Biol.">
        <title>Horizontally acquired antibacterial genes associated with adaptive radiation of ladybird beetles.</title>
        <authorList>
            <person name="Li H.S."/>
            <person name="Tang X.F."/>
            <person name="Huang Y.H."/>
            <person name="Xu Z.Y."/>
            <person name="Chen M.L."/>
            <person name="Du X.Y."/>
            <person name="Qiu B.Y."/>
            <person name="Chen P.T."/>
            <person name="Zhang W."/>
            <person name="Slipinski A."/>
            <person name="Escalona H.E."/>
            <person name="Waterhouse R.M."/>
            <person name="Zwick A."/>
            <person name="Pang H."/>
        </authorList>
    </citation>
    <scope>NUCLEOTIDE SEQUENCE [LARGE SCALE GENOMIC DNA]</scope>
    <source>
        <strain evidence="8">SYSU2018</strain>
    </source>
</reference>
<evidence type="ECO:0000256" key="5">
    <source>
        <dbReference type="ARBA" id="ARBA00023180"/>
    </source>
</evidence>
<gene>
    <name evidence="8" type="ORF">HHI36_015962</name>
</gene>
<keyword evidence="6" id="KW-0732">Signal</keyword>
<evidence type="ECO:0000256" key="4">
    <source>
        <dbReference type="ARBA" id="ARBA00023157"/>
    </source>
</evidence>
<dbReference type="AlphaFoldDB" id="A0ABD2N8G5"/>
<dbReference type="PANTHER" id="PTHR43142">
    <property type="entry name" value="CARBOXYLIC ESTER HYDROLASE"/>
    <property type="match status" value="1"/>
</dbReference>
<keyword evidence="9" id="KW-1185">Reference proteome</keyword>
<keyword evidence="5" id="KW-0325">Glycoprotein</keyword>